<keyword evidence="2" id="KW-0813">Transport</keyword>
<dbReference type="PANTHER" id="PTHR23519">
    <property type="entry name" value="AUTOPHAGY-RELATED PROTEIN 22"/>
    <property type="match status" value="1"/>
</dbReference>
<dbReference type="PANTHER" id="PTHR23519:SF1">
    <property type="entry name" value="AUTOPHAGY-RELATED PROTEIN 22"/>
    <property type="match status" value="1"/>
</dbReference>
<feature type="transmembrane region" description="Helical" evidence="6">
    <location>
        <begin position="167"/>
        <end position="186"/>
    </location>
</feature>
<dbReference type="CDD" id="cd17482">
    <property type="entry name" value="MFS_YxiO_like"/>
    <property type="match status" value="1"/>
</dbReference>
<feature type="transmembrane region" description="Helical" evidence="6">
    <location>
        <begin position="67"/>
        <end position="90"/>
    </location>
</feature>
<proteinExistence type="predicted"/>
<feature type="transmembrane region" description="Helical" evidence="6">
    <location>
        <begin position="268"/>
        <end position="289"/>
    </location>
</feature>
<feature type="transmembrane region" description="Helical" evidence="6">
    <location>
        <begin position="390"/>
        <end position="415"/>
    </location>
</feature>
<evidence type="ECO:0000256" key="1">
    <source>
        <dbReference type="ARBA" id="ARBA00004127"/>
    </source>
</evidence>
<dbReference type="Pfam" id="PF11700">
    <property type="entry name" value="ATG22"/>
    <property type="match status" value="1"/>
</dbReference>
<evidence type="ECO:0000313" key="8">
    <source>
        <dbReference type="EMBL" id="MDG3006677.1"/>
    </source>
</evidence>
<feature type="transmembrane region" description="Helical" evidence="6">
    <location>
        <begin position="36"/>
        <end position="55"/>
    </location>
</feature>
<feature type="transmembrane region" description="Helical" evidence="6">
    <location>
        <begin position="421"/>
        <end position="440"/>
    </location>
</feature>
<dbReference type="InterPro" id="IPR050495">
    <property type="entry name" value="ATG22/LtaA_families"/>
</dbReference>
<gene>
    <name evidence="8" type="ORF">PZE19_23155</name>
</gene>
<evidence type="ECO:0000259" key="7">
    <source>
        <dbReference type="PROSITE" id="PS50850"/>
    </source>
</evidence>
<feature type="transmembrane region" description="Helical" evidence="6">
    <location>
        <begin position="102"/>
        <end position="120"/>
    </location>
</feature>
<feature type="transmembrane region" description="Helical" evidence="6">
    <location>
        <begin position="332"/>
        <end position="350"/>
    </location>
</feature>
<keyword evidence="4 6" id="KW-1133">Transmembrane helix</keyword>
<dbReference type="SUPFAM" id="SSF103473">
    <property type="entry name" value="MFS general substrate transporter"/>
    <property type="match status" value="1"/>
</dbReference>
<keyword evidence="5 6" id="KW-0472">Membrane</keyword>
<feature type="transmembrane region" description="Helical" evidence="6">
    <location>
        <begin position="356"/>
        <end position="378"/>
    </location>
</feature>
<name>A0ABT6FGK8_9BACT</name>
<keyword evidence="9" id="KW-1185">Reference proteome</keyword>
<dbReference type="InterPro" id="IPR020846">
    <property type="entry name" value="MFS_dom"/>
</dbReference>
<evidence type="ECO:0000256" key="3">
    <source>
        <dbReference type="ARBA" id="ARBA00022692"/>
    </source>
</evidence>
<feature type="transmembrane region" description="Helical" evidence="6">
    <location>
        <begin position="301"/>
        <end position="325"/>
    </location>
</feature>
<sequence length="471" mass="50570">MAEVDHATRGGSIGPGLLRRLGLDRPELRAWAMYDWANSAMMCVIITAVFPIYYSQVACAGEEPKVASGRLAAVTTLGMVIVALMSPLLGAYADHTARKKPLLGLFLGLGLLATAAMYFIHTGDWILASILFILANIGANASFVFYDALLPHIASDDEIDRVSTSGYALGYIGGGLLLGLNLAWITKPSWFGLPSGEGLSEAQATLPTRLAFVSVAVWWFVFSIPLFRRVPEPPTFGGERWSHLNPVRATLGRLGETARDIRRFRQGLLMLVAFLIYNDGIGTIIRMATIYGEELRIDRTVMIASIMLVQFVGIPCSFLFGAFAGRIGVKRSILLGLAVYTVICVIGYSMKTSRDFLILAVLVGVVQGGTQALSRSLFASMIPRSKSGEFFGFFAVVEKFAGIMGPAMFAIINFASGSSRGAILGVIGFFLVGGFLLAMVDVDEGQKQARDWELRETATGPAVAVAASPGA</sequence>
<reference evidence="8 9" key="1">
    <citation type="submission" date="2023-03" db="EMBL/GenBank/DDBJ databases">
        <title>Paludisphaera mucosa sp. nov. a novel planctomycete from northern fen.</title>
        <authorList>
            <person name="Ivanova A."/>
        </authorList>
    </citation>
    <scope>NUCLEOTIDE SEQUENCE [LARGE SCALE GENOMIC DNA]</scope>
    <source>
        <strain evidence="8 9">Pla2</strain>
    </source>
</reference>
<dbReference type="InterPro" id="IPR024671">
    <property type="entry name" value="Atg22-like"/>
</dbReference>
<dbReference type="RefSeq" id="WP_277862970.1">
    <property type="nucleotide sequence ID" value="NZ_JARRAG010000002.1"/>
</dbReference>
<evidence type="ECO:0000313" key="9">
    <source>
        <dbReference type="Proteomes" id="UP001216907"/>
    </source>
</evidence>
<organism evidence="8 9">
    <name type="scientific">Paludisphaera mucosa</name>
    <dbReference type="NCBI Taxonomy" id="3030827"/>
    <lineage>
        <taxon>Bacteria</taxon>
        <taxon>Pseudomonadati</taxon>
        <taxon>Planctomycetota</taxon>
        <taxon>Planctomycetia</taxon>
        <taxon>Isosphaerales</taxon>
        <taxon>Isosphaeraceae</taxon>
        <taxon>Paludisphaera</taxon>
    </lineage>
</organism>
<protein>
    <submittedName>
        <fullName evidence="8">MFS transporter</fullName>
    </submittedName>
</protein>
<dbReference type="Gene3D" id="1.20.1250.20">
    <property type="entry name" value="MFS general substrate transporter like domains"/>
    <property type="match status" value="2"/>
</dbReference>
<keyword evidence="3 6" id="KW-0812">Transmembrane</keyword>
<evidence type="ECO:0000256" key="6">
    <source>
        <dbReference type="SAM" id="Phobius"/>
    </source>
</evidence>
<evidence type="ECO:0000256" key="4">
    <source>
        <dbReference type="ARBA" id="ARBA00022989"/>
    </source>
</evidence>
<evidence type="ECO:0000256" key="5">
    <source>
        <dbReference type="ARBA" id="ARBA00023136"/>
    </source>
</evidence>
<comment type="subcellular location">
    <subcellularLocation>
        <location evidence="1">Endomembrane system</location>
        <topology evidence="1">Multi-pass membrane protein</topology>
    </subcellularLocation>
</comment>
<accession>A0ABT6FGK8</accession>
<dbReference type="PROSITE" id="PS50850">
    <property type="entry name" value="MFS"/>
    <property type="match status" value="1"/>
</dbReference>
<comment type="caution">
    <text evidence="8">The sequence shown here is derived from an EMBL/GenBank/DDBJ whole genome shotgun (WGS) entry which is preliminary data.</text>
</comment>
<feature type="transmembrane region" description="Helical" evidence="6">
    <location>
        <begin position="126"/>
        <end position="146"/>
    </location>
</feature>
<dbReference type="Proteomes" id="UP001216907">
    <property type="component" value="Unassembled WGS sequence"/>
</dbReference>
<dbReference type="EMBL" id="JARRAG010000002">
    <property type="protein sequence ID" value="MDG3006677.1"/>
    <property type="molecule type" value="Genomic_DNA"/>
</dbReference>
<dbReference type="InterPro" id="IPR036259">
    <property type="entry name" value="MFS_trans_sf"/>
</dbReference>
<evidence type="ECO:0000256" key="2">
    <source>
        <dbReference type="ARBA" id="ARBA00022448"/>
    </source>
</evidence>
<feature type="transmembrane region" description="Helical" evidence="6">
    <location>
        <begin position="206"/>
        <end position="227"/>
    </location>
</feature>
<feature type="domain" description="Major facilitator superfamily (MFS) profile" evidence="7">
    <location>
        <begin position="1"/>
        <end position="446"/>
    </location>
</feature>